<name>X1HZ76_9ZZZZ</name>
<gene>
    <name evidence="4" type="ORF">S03H2_45955</name>
</gene>
<dbReference type="PANTHER" id="PTHR43076:SF1">
    <property type="entry name" value="LIPOYL SYNTHASE 2"/>
    <property type="match status" value="1"/>
</dbReference>
<protein>
    <recommendedName>
        <fullName evidence="3">CofH/MqnC-like C-terminal domain-containing protein</fullName>
    </recommendedName>
</protein>
<keyword evidence="2" id="KW-0408">Iron</keyword>
<dbReference type="GO" id="GO:0051539">
    <property type="term" value="F:4 iron, 4 sulfur cluster binding"/>
    <property type="evidence" value="ECO:0007669"/>
    <property type="project" value="UniProtKB-KW"/>
</dbReference>
<dbReference type="PANTHER" id="PTHR43076">
    <property type="entry name" value="FO SYNTHASE (COFH)"/>
    <property type="match status" value="1"/>
</dbReference>
<dbReference type="SUPFAM" id="SSF102114">
    <property type="entry name" value="Radical SAM enzymes"/>
    <property type="match status" value="1"/>
</dbReference>
<evidence type="ECO:0000313" key="4">
    <source>
        <dbReference type="EMBL" id="GAH74762.1"/>
    </source>
</evidence>
<dbReference type="InterPro" id="IPR034405">
    <property type="entry name" value="F420"/>
</dbReference>
<comment type="cofactor">
    <cofactor evidence="1">
        <name>[4Fe-4S] cluster</name>
        <dbReference type="ChEBI" id="CHEBI:49883"/>
    </cofactor>
</comment>
<evidence type="ECO:0000256" key="1">
    <source>
        <dbReference type="ARBA" id="ARBA00001966"/>
    </source>
</evidence>
<comment type="caution">
    <text evidence="4">The sequence shown here is derived from an EMBL/GenBank/DDBJ whole genome shotgun (WGS) entry which is preliminary data.</text>
</comment>
<dbReference type="AlphaFoldDB" id="X1HZ76"/>
<sequence length="151" mass="16821">TIMYGHIESLADEAEHLAILKHIQSISNGFTEFVPLPFVHTNTVLYKYFGARPSSTGMHDLALFSTARLYLGEVIPNLQVSWVKLGPKFSQVILGSGVNDLGGTIFTEEITKSAGGTFGEEKSIEEFVELIRDANRIPVQRNTLYNIIKRH</sequence>
<reference evidence="4" key="1">
    <citation type="journal article" date="2014" name="Front. Microbiol.">
        <title>High frequency of phylogenetically diverse reductive dehalogenase-homologous genes in deep subseafloor sedimentary metagenomes.</title>
        <authorList>
            <person name="Kawai M."/>
            <person name="Futagami T."/>
            <person name="Toyoda A."/>
            <person name="Takaki Y."/>
            <person name="Nishi S."/>
            <person name="Hori S."/>
            <person name="Arai W."/>
            <person name="Tsubouchi T."/>
            <person name="Morono Y."/>
            <person name="Uchiyama I."/>
            <person name="Ito T."/>
            <person name="Fujiyama A."/>
            <person name="Inagaki F."/>
            <person name="Takami H."/>
        </authorList>
    </citation>
    <scope>NUCLEOTIDE SEQUENCE</scope>
    <source>
        <strain evidence="4">Expedition CK06-06</strain>
    </source>
</reference>
<proteinExistence type="predicted"/>
<dbReference type="GO" id="GO:0044689">
    <property type="term" value="F:7,8-didemethyl-8-hydroxy-5-deazariboflavin synthase activity"/>
    <property type="evidence" value="ECO:0007669"/>
    <property type="project" value="TreeGrafter"/>
</dbReference>
<evidence type="ECO:0000256" key="2">
    <source>
        <dbReference type="ARBA" id="ARBA00022485"/>
    </source>
</evidence>
<keyword evidence="2" id="KW-0004">4Fe-4S</keyword>
<evidence type="ECO:0000259" key="3">
    <source>
        <dbReference type="Pfam" id="PF19288"/>
    </source>
</evidence>
<keyword evidence="2" id="KW-0479">Metal-binding</keyword>
<dbReference type="InterPro" id="IPR013785">
    <property type="entry name" value="Aldolase_TIM"/>
</dbReference>
<accession>X1HZ76</accession>
<keyword evidence="2" id="KW-0411">Iron-sulfur</keyword>
<organism evidence="4">
    <name type="scientific">marine sediment metagenome</name>
    <dbReference type="NCBI Taxonomy" id="412755"/>
    <lineage>
        <taxon>unclassified sequences</taxon>
        <taxon>metagenomes</taxon>
        <taxon>ecological metagenomes</taxon>
    </lineage>
</organism>
<dbReference type="EMBL" id="BARU01028818">
    <property type="protein sequence ID" value="GAH74762.1"/>
    <property type="molecule type" value="Genomic_DNA"/>
</dbReference>
<dbReference type="Gene3D" id="3.20.20.70">
    <property type="entry name" value="Aldolase class I"/>
    <property type="match status" value="1"/>
</dbReference>
<dbReference type="InterPro" id="IPR045567">
    <property type="entry name" value="CofH/MnqC-like_C"/>
</dbReference>
<dbReference type="InterPro" id="IPR058240">
    <property type="entry name" value="rSAM_sf"/>
</dbReference>
<dbReference type="Pfam" id="PF19288">
    <property type="entry name" value="CofH_C"/>
    <property type="match status" value="1"/>
</dbReference>
<feature type="non-terminal residue" evidence="4">
    <location>
        <position position="1"/>
    </location>
</feature>
<feature type="domain" description="CofH/MqnC-like C-terminal" evidence="3">
    <location>
        <begin position="28"/>
        <end position="147"/>
    </location>
</feature>